<keyword evidence="1" id="KW-0472">Membrane</keyword>
<sequence length="341" mass="39947">MKNWPKVSIVIPTRGIRGDKFLDSEFYIKKCLDSVFKQDYPKEKIEVLIVDGESTDRTLEIARKYPVRIFNNPQKLAEPAKTLGFKHATGDLFFYLDSDAELVSKQWLKKLTQPFMDDSDIAGSFTRYYPNKRQTAFNRYVSFDPLQLWPMLSFLLPSIEGVIVKKGKTFDSVKINPKRTIPVGMCLYRKRYLNKVITNPDTFNYVDIAIPLQLAELGFDKFAYVVDAGMYHRRSNLWREVKRQKRDVTVTYLPVLGQRKFNYIDFNKKGDLLKIVLWVLWANLLIPGLVVGLYKTIKYRDWAGMYELPTNFILTNYVIYLFVSDRKGKELLKKTIFSFLK</sequence>
<dbReference type="PANTHER" id="PTHR22916:SF64">
    <property type="entry name" value="TRANSFERASE, PUTATIVE-RELATED"/>
    <property type="match status" value="1"/>
</dbReference>
<accession>A0A1F8CN62</accession>
<dbReference type="Gene3D" id="3.90.550.10">
    <property type="entry name" value="Spore Coat Polysaccharide Biosynthesis Protein SpsA, Chain A"/>
    <property type="match status" value="1"/>
</dbReference>
<dbReference type="InterPro" id="IPR029044">
    <property type="entry name" value="Nucleotide-diphossugar_trans"/>
</dbReference>
<dbReference type="AlphaFoldDB" id="A0A1F8CN62"/>
<dbReference type="InterPro" id="IPR001173">
    <property type="entry name" value="Glyco_trans_2-like"/>
</dbReference>
<comment type="caution">
    <text evidence="3">The sequence shown here is derived from an EMBL/GenBank/DDBJ whole genome shotgun (WGS) entry which is preliminary data.</text>
</comment>
<dbReference type="SUPFAM" id="SSF53448">
    <property type="entry name" value="Nucleotide-diphospho-sugar transferases"/>
    <property type="match status" value="1"/>
</dbReference>
<protein>
    <recommendedName>
        <fullName evidence="2">Glycosyltransferase 2-like domain-containing protein</fullName>
    </recommendedName>
</protein>
<dbReference type="PANTHER" id="PTHR22916">
    <property type="entry name" value="GLYCOSYLTRANSFERASE"/>
    <property type="match status" value="1"/>
</dbReference>
<name>A0A1F8CN62_9BACT</name>
<reference evidence="3 4" key="1">
    <citation type="journal article" date="2016" name="Nat. Commun.">
        <title>Thousands of microbial genomes shed light on interconnected biogeochemical processes in an aquifer system.</title>
        <authorList>
            <person name="Anantharaman K."/>
            <person name="Brown C.T."/>
            <person name="Hug L.A."/>
            <person name="Sharon I."/>
            <person name="Castelle C.J."/>
            <person name="Probst A.J."/>
            <person name="Thomas B.C."/>
            <person name="Singh A."/>
            <person name="Wilkins M.J."/>
            <person name="Karaoz U."/>
            <person name="Brodie E.L."/>
            <person name="Williams K.H."/>
            <person name="Hubbard S.S."/>
            <person name="Banfield J.F."/>
        </authorList>
    </citation>
    <scope>NUCLEOTIDE SEQUENCE [LARGE SCALE GENOMIC DNA]</scope>
</reference>
<keyword evidence="1" id="KW-1133">Transmembrane helix</keyword>
<evidence type="ECO:0000313" key="3">
    <source>
        <dbReference type="EMBL" id="OGM77722.1"/>
    </source>
</evidence>
<feature type="transmembrane region" description="Helical" evidence="1">
    <location>
        <begin position="306"/>
        <end position="323"/>
    </location>
</feature>
<evidence type="ECO:0000259" key="2">
    <source>
        <dbReference type="Pfam" id="PF00535"/>
    </source>
</evidence>
<gene>
    <name evidence="3" type="ORF">A2188_01955</name>
</gene>
<proteinExistence type="predicted"/>
<evidence type="ECO:0000256" key="1">
    <source>
        <dbReference type="SAM" id="Phobius"/>
    </source>
</evidence>
<dbReference type="Pfam" id="PF00535">
    <property type="entry name" value="Glycos_transf_2"/>
    <property type="match status" value="1"/>
</dbReference>
<dbReference type="Proteomes" id="UP000179241">
    <property type="component" value="Unassembled WGS sequence"/>
</dbReference>
<keyword evidence="1" id="KW-0812">Transmembrane</keyword>
<feature type="domain" description="Glycosyltransferase 2-like" evidence="2">
    <location>
        <begin position="25"/>
        <end position="138"/>
    </location>
</feature>
<feature type="transmembrane region" description="Helical" evidence="1">
    <location>
        <begin position="275"/>
        <end position="294"/>
    </location>
</feature>
<evidence type="ECO:0000313" key="4">
    <source>
        <dbReference type="Proteomes" id="UP000179241"/>
    </source>
</evidence>
<dbReference type="EMBL" id="MGHU01000013">
    <property type="protein sequence ID" value="OGM77722.1"/>
    <property type="molecule type" value="Genomic_DNA"/>
</dbReference>
<organism evidence="3 4">
    <name type="scientific">Candidatus Woesebacteria bacterium RIFOXYA1_FULL_43_9</name>
    <dbReference type="NCBI Taxonomy" id="1802534"/>
    <lineage>
        <taxon>Bacteria</taxon>
        <taxon>Candidatus Woeseibacteriota</taxon>
    </lineage>
</organism>